<gene>
    <name evidence="2" type="ORF">NPX13_g5545</name>
</gene>
<dbReference type="EMBL" id="JANPWZ010000881">
    <property type="protein sequence ID" value="KAJ3570969.1"/>
    <property type="molecule type" value="Genomic_DNA"/>
</dbReference>
<evidence type="ECO:0000256" key="1">
    <source>
        <dbReference type="SAM" id="MobiDB-lite"/>
    </source>
</evidence>
<keyword evidence="3" id="KW-1185">Reference proteome</keyword>
<accession>A0A9W8NDH0</accession>
<dbReference type="AlphaFoldDB" id="A0A9W8NDH0"/>
<protein>
    <submittedName>
        <fullName evidence="2">Uncharacterized protein</fullName>
    </submittedName>
</protein>
<evidence type="ECO:0000313" key="3">
    <source>
        <dbReference type="Proteomes" id="UP001148614"/>
    </source>
</evidence>
<comment type="caution">
    <text evidence="2">The sequence shown here is derived from an EMBL/GenBank/DDBJ whole genome shotgun (WGS) entry which is preliminary data.</text>
</comment>
<dbReference type="Proteomes" id="UP001148614">
    <property type="component" value="Unassembled WGS sequence"/>
</dbReference>
<proteinExistence type="predicted"/>
<organism evidence="2 3">
    <name type="scientific">Xylaria arbuscula</name>
    <dbReference type="NCBI Taxonomy" id="114810"/>
    <lineage>
        <taxon>Eukaryota</taxon>
        <taxon>Fungi</taxon>
        <taxon>Dikarya</taxon>
        <taxon>Ascomycota</taxon>
        <taxon>Pezizomycotina</taxon>
        <taxon>Sordariomycetes</taxon>
        <taxon>Xylariomycetidae</taxon>
        <taxon>Xylariales</taxon>
        <taxon>Xylariaceae</taxon>
        <taxon>Xylaria</taxon>
    </lineage>
</organism>
<sequence length="117" mass="12945">MGRWEMRVKATSGLDLPSTAGSRDDRSNPLRGSGDVFHYGLDSVISQDALGQSHHSPYHVTRANATNLTVADIRGYNRSGNTMNADLVSESEDRQDWERTGLLSPSLDQISYFMTRA</sequence>
<name>A0A9W8NDH0_9PEZI</name>
<feature type="region of interest" description="Disordered" evidence="1">
    <location>
        <begin position="1"/>
        <end position="32"/>
    </location>
</feature>
<reference evidence="2" key="1">
    <citation type="submission" date="2022-07" db="EMBL/GenBank/DDBJ databases">
        <title>Genome Sequence of Xylaria arbuscula.</title>
        <authorList>
            <person name="Buettner E."/>
        </authorList>
    </citation>
    <scope>NUCLEOTIDE SEQUENCE</scope>
    <source>
        <strain evidence="2">VT107</strain>
    </source>
</reference>
<evidence type="ECO:0000313" key="2">
    <source>
        <dbReference type="EMBL" id="KAJ3570969.1"/>
    </source>
</evidence>